<dbReference type="EMBL" id="JASZZN010000003">
    <property type="protein sequence ID" value="MDM4014639.1"/>
    <property type="molecule type" value="Genomic_DNA"/>
</dbReference>
<evidence type="ECO:0000313" key="2">
    <source>
        <dbReference type="Proteomes" id="UP001239462"/>
    </source>
</evidence>
<dbReference type="RefSeq" id="WP_289162323.1">
    <property type="nucleotide sequence ID" value="NZ_JASZZN010000003.1"/>
</dbReference>
<gene>
    <name evidence="1" type="ORF">QTN89_04295</name>
</gene>
<dbReference type="Proteomes" id="UP001239462">
    <property type="component" value="Unassembled WGS sequence"/>
</dbReference>
<evidence type="ECO:0000313" key="1">
    <source>
        <dbReference type="EMBL" id="MDM4014639.1"/>
    </source>
</evidence>
<proteinExistence type="predicted"/>
<sequence length="237" mass="27681">MTITQTIYGLADPKSPDDIRYIGRTNDLSVRLRYHQFEPMAQDTTCKGLWVAYLWYANRSPTITPLEQKEFLDSEKLEATEWAKQAEREWINRCAETNDLLLNSEAFWRPQERKMIPGSIRKAWTETHASIIFGDWLARDVETTLHMVEKTTDFAGVQKQLKSGCQLWDCLRSKEHREHHVRARHGSIAAVESLASQFPLLAIAPVEWIAKMRWQAPDLDGYEAYYYRTPRFDLNSE</sequence>
<accession>A0ABT7PDR7</accession>
<protein>
    <recommendedName>
        <fullName evidence="3">GIY-YIG domain-containing protein</fullName>
    </recommendedName>
</protein>
<evidence type="ECO:0008006" key="3">
    <source>
        <dbReference type="Google" id="ProtNLM"/>
    </source>
</evidence>
<organism evidence="1 2">
    <name type="scientific">Roseiconus lacunae</name>
    <dbReference type="NCBI Taxonomy" id="2605694"/>
    <lineage>
        <taxon>Bacteria</taxon>
        <taxon>Pseudomonadati</taxon>
        <taxon>Planctomycetota</taxon>
        <taxon>Planctomycetia</taxon>
        <taxon>Pirellulales</taxon>
        <taxon>Pirellulaceae</taxon>
        <taxon>Roseiconus</taxon>
    </lineage>
</organism>
<reference evidence="1 2" key="1">
    <citation type="submission" date="2023-06" db="EMBL/GenBank/DDBJ databases">
        <title>Roseiconus lacunae JC819 isolated from Gulf of Mannar region, Tamil Nadu.</title>
        <authorList>
            <person name="Pk S."/>
            <person name="Ch S."/>
            <person name="Ch V.R."/>
        </authorList>
    </citation>
    <scope>NUCLEOTIDE SEQUENCE [LARGE SCALE GENOMIC DNA]</scope>
    <source>
        <strain evidence="1 2">JC819</strain>
    </source>
</reference>
<comment type="caution">
    <text evidence="1">The sequence shown here is derived from an EMBL/GenBank/DDBJ whole genome shotgun (WGS) entry which is preliminary data.</text>
</comment>
<name>A0ABT7PDR7_9BACT</name>
<keyword evidence="2" id="KW-1185">Reference proteome</keyword>